<dbReference type="InterPro" id="IPR036890">
    <property type="entry name" value="HATPase_C_sf"/>
</dbReference>
<dbReference type="SUPFAM" id="SSF55874">
    <property type="entry name" value="ATPase domain of HSP90 chaperone/DNA topoisomerase II/histidine kinase"/>
    <property type="match status" value="1"/>
</dbReference>
<dbReference type="Proteomes" id="UP000518300">
    <property type="component" value="Unassembled WGS sequence"/>
</dbReference>
<dbReference type="GO" id="GO:0000155">
    <property type="term" value="F:phosphorelay sensor kinase activity"/>
    <property type="evidence" value="ECO:0007669"/>
    <property type="project" value="InterPro"/>
</dbReference>
<dbReference type="InterPro" id="IPR003661">
    <property type="entry name" value="HisK_dim/P_dom"/>
</dbReference>
<dbReference type="SUPFAM" id="SSF47384">
    <property type="entry name" value="Homodimeric domain of signal transducing histidine kinase"/>
    <property type="match status" value="1"/>
</dbReference>
<keyword evidence="3" id="KW-0597">Phosphoprotein</keyword>
<evidence type="ECO:0000313" key="10">
    <source>
        <dbReference type="Proteomes" id="UP000518300"/>
    </source>
</evidence>
<dbReference type="PANTHER" id="PTHR42878:SF15">
    <property type="entry name" value="BACTERIOPHYTOCHROME"/>
    <property type="match status" value="1"/>
</dbReference>
<proteinExistence type="predicted"/>
<dbReference type="NCBIfam" id="TIGR00229">
    <property type="entry name" value="sensory_box"/>
    <property type="match status" value="1"/>
</dbReference>
<evidence type="ECO:0000256" key="6">
    <source>
        <dbReference type="ARBA" id="ARBA00023136"/>
    </source>
</evidence>
<dbReference type="Gene3D" id="3.30.565.10">
    <property type="entry name" value="Histidine kinase-like ATPase, C-terminal domain"/>
    <property type="match status" value="1"/>
</dbReference>
<keyword evidence="6" id="KW-0472">Membrane</keyword>
<dbReference type="Gene3D" id="3.30.450.20">
    <property type="entry name" value="PAS domain"/>
    <property type="match status" value="2"/>
</dbReference>
<dbReference type="InterPro" id="IPR000014">
    <property type="entry name" value="PAS"/>
</dbReference>
<dbReference type="SMART" id="SM00091">
    <property type="entry name" value="PAS"/>
    <property type="match status" value="2"/>
</dbReference>
<comment type="caution">
    <text evidence="9">The sequence shown here is derived from an EMBL/GenBank/DDBJ whole genome shotgun (WGS) entry which is preliminary data.</text>
</comment>
<sequence>MPQSLLHWLPEGTPAPASPEESRPFLGALLNAPGCGVALLDRELRPVWVNAALAALSGQEARAHLGRPLPELWPHVAPLLSPLLARALSGEDVVEEAVSGVMTCALKTQPSPLHLRVSASPALHGGALAGVVLWLRDETERVRAERRLAEREAHMRSLADVACDGYFLHDGGILIEANRALANLLGHASPAEMQGRHLSEWVAPEFRQPMHAAMQRGVETPYELLAVRRDGQRIPVEVLAKHVTWDGRPARLVAVWDISSRKAAEERASRTDHFRDQLLGVMGTDLRTPLQAIQQGTGALQRLGGLEEPQRRLVGHMAQAARRMDRMIHELLDFTRERLAGGLTIRPEPGSLDEVVQRVVAERRQAHPGRTLHLEAEGDLRGRWDAARLAQLTDNLLGSVLQHGPEDAPVALRLAGVVGGVTLSVHNDGLVVPAEEHATLFEPFRRGRPPNPDGLGLGLYIARQIALAHGGRLTVESRTQGGVRFIVWLPREGTAL</sequence>
<dbReference type="Pfam" id="PF08448">
    <property type="entry name" value="PAS_4"/>
    <property type="match status" value="1"/>
</dbReference>
<dbReference type="InterPro" id="IPR036097">
    <property type="entry name" value="HisK_dim/P_sf"/>
</dbReference>
<evidence type="ECO:0000259" key="8">
    <source>
        <dbReference type="PROSITE" id="PS50109"/>
    </source>
</evidence>
<evidence type="ECO:0000313" key="9">
    <source>
        <dbReference type="EMBL" id="NMO21948.1"/>
    </source>
</evidence>
<reference evidence="9 10" key="1">
    <citation type="submission" date="2020-04" db="EMBL/GenBank/DDBJ databases">
        <title>Draft genome of Pyxidicoccus fallax type strain.</title>
        <authorList>
            <person name="Whitworth D.E."/>
        </authorList>
    </citation>
    <scope>NUCLEOTIDE SEQUENCE [LARGE SCALE GENOMIC DNA]</scope>
    <source>
        <strain evidence="9 10">DSM 14698</strain>
    </source>
</reference>
<dbReference type="CDD" id="cd00075">
    <property type="entry name" value="HATPase"/>
    <property type="match status" value="1"/>
</dbReference>
<evidence type="ECO:0000256" key="4">
    <source>
        <dbReference type="ARBA" id="ARBA00022679"/>
    </source>
</evidence>
<dbReference type="SMART" id="SM00086">
    <property type="entry name" value="PAC"/>
    <property type="match status" value="2"/>
</dbReference>
<keyword evidence="10" id="KW-1185">Reference proteome</keyword>
<feature type="region of interest" description="Disordered" evidence="7">
    <location>
        <begin position="1"/>
        <end position="20"/>
    </location>
</feature>
<evidence type="ECO:0000256" key="3">
    <source>
        <dbReference type="ARBA" id="ARBA00022553"/>
    </source>
</evidence>
<dbReference type="AlphaFoldDB" id="A0A848LV53"/>
<dbReference type="InterPro" id="IPR001610">
    <property type="entry name" value="PAC"/>
</dbReference>
<dbReference type="Pfam" id="PF02518">
    <property type="entry name" value="HATPase_c"/>
    <property type="match status" value="1"/>
</dbReference>
<dbReference type="InterPro" id="IPR005467">
    <property type="entry name" value="His_kinase_dom"/>
</dbReference>
<dbReference type="SMART" id="SM00387">
    <property type="entry name" value="HATPase_c"/>
    <property type="match status" value="1"/>
</dbReference>
<dbReference type="CDD" id="cd00082">
    <property type="entry name" value="HisKA"/>
    <property type="match status" value="1"/>
</dbReference>
<dbReference type="PRINTS" id="PR00344">
    <property type="entry name" value="BCTRLSENSOR"/>
</dbReference>
<evidence type="ECO:0000256" key="5">
    <source>
        <dbReference type="ARBA" id="ARBA00022777"/>
    </source>
</evidence>
<keyword evidence="4" id="KW-0808">Transferase</keyword>
<dbReference type="InterPro" id="IPR050351">
    <property type="entry name" value="BphY/WalK/GraS-like"/>
</dbReference>
<dbReference type="Pfam" id="PF00512">
    <property type="entry name" value="HisKA"/>
    <property type="match status" value="1"/>
</dbReference>
<gene>
    <name evidence="9" type="ORF">HG543_44910</name>
</gene>
<organism evidence="9 10">
    <name type="scientific">Pyxidicoccus fallax</name>
    <dbReference type="NCBI Taxonomy" id="394095"/>
    <lineage>
        <taxon>Bacteria</taxon>
        <taxon>Pseudomonadati</taxon>
        <taxon>Myxococcota</taxon>
        <taxon>Myxococcia</taxon>
        <taxon>Myxococcales</taxon>
        <taxon>Cystobacterineae</taxon>
        <taxon>Myxococcaceae</taxon>
        <taxon>Pyxidicoccus</taxon>
    </lineage>
</organism>
<dbReference type="GO" id="GO:0016020">
    <property type="term" value="C:membrane"/>
    <property type="evidence" value="ECO:0007669"/>
    <property type="project" value="UniProtKB-SubCell"/>
</dbReference>
<dbReference type="InterPro" id="IPR004358">
    <property type="entry name" value="Sig_transdc_His_kin-like_C"/>
</dbReference>
<dbReference type="GO" id="GO:0007234">
    <property type="term" value="P:osmosensory signaling via phosphorelay pathway"/>
    <property type="evidence" value="ECO:0007669"/>
    <property type="project" value="TreeGrafter"/>
</dbReference>
<dbReference type="EMBL" id="JABBJJ010000368">
    <property type="protein sequence ID" value="NMO21948.1"/>
    <property type="molecule type" value="Genomic_DNA"/>
</dbReference>
<dbReference type="Gene3D" id="1.10.287.130">
    <property type="match status" value="1"/>
</dbReference>
<dbReference type="SUPFAM" id="SSF55785">
    <property type="entry name" value="PYP-like sensor domain (PAS domain)"/>
    <property type="match status" value="2"/>
</dbReference>
<dbReference type="GO" id="GO:0030295">
    <property type="term" value="F:protein kinase activator activity"/>
    <property type="evidence" value="ECO:0007669"/>
    <property type="project" value="TreeGrafter"/>
</dbReference>
<dbReference type="RefSeq" id="WP_169351114.1">
    <property type="nucleotide sequence ID" value="NZ_JABBJJ010000368.1"/>
</dbReference>
<dbReference type="GO" id="GO:0000156">
    <property type="term" value="F:phosphorelay response regulator activity"/>
    <property type="evidence" value="ECO:0007669"/>
    <property type="project" value="TreeGrafter"/>
</dbReference>
<dbReference type="PANTHER" id="PTHR42878">
    <property type="entry name" value="TWO-COMPONENT HISTIDINE KINASE"/>
    <property type="match status" value="1"/>
</dbReference>
<dbReference type="PROSITE" id="PS50109">
    <property type="entry name" value="HIS_KIN"/>
    <property type="match status" value="1"/>
</dbReference>
<dbReference type="SMART" id="SM00388">
    <property type="entry name" value="HisKA"/>
    <property type="match status" value="1"/>
</dbReference>
<evidence type="ECO:0000256" key="2">
    <source>
        <dbReference type="ARBA" id="ARBA00012438"/>
    </source>
</evidence>
<dbReference type="InterPro" id="IPR003594">
    <property type="entry name" value="HATPase_dom"/>
</dbReference>
<name>A0A848LV53_9BACT</name>
<keyword evidence="5" id="KW-0418">Kinase</keyword>
<dbReference type="Pfam" id="PF13426">
    <property type="entry name" value="PAS_9"/>
    <property type="match status" value="1"/>
</dbReference>
<evidence type="ECO:0000256" key="7">
    <source>
        <dbReference type="SAM" id="MobiDB-lite"/>
    </source>
</evidence>
<accession>A0A848LV53</accession>
<dbReference type="InterPro" id="IPR013656">
    <property type="entry name" value="PAS_4"/>
</dbReference>
<evidence type="ECO:0000256" key="1">
    <source>
        <dbReference type="ARBA" id="ARBA00000085"/>
    </source>
</evidence>
<dbReference type="EC" id="2.7.13.3" evidence="2"/>
<feature type="domain" description="Histidine kinase" evidence="8">
    <location>
        <begin position="281"/>
        <end position="493"/>
    </location>
</feature>
<protein>
    <recommendedName>
        <fullName evidence="2">histidine kinase</fullName>
        <ecNumber evidence="2">2.7.13.3</ecNumber>
    </recommendedName>
</protein>
<dbReference type="InterPro" id="IPR035965">
    <property type="entry name" value="PAS-like_dom_sf"/>
</dbReference>
<comment type="catalytic activity">
    <reaction evidence="1">
        <text>ATP + protein L-histidine = ADP + protein N-phospho-L-histidine.</text>
        <dbReference type="EC" id="2.7.13.3"/>
    </reaction>
</comment>